<name>A0A174IF21_9FIRM</name>
<organism evidence="1 2">
    <name type="scientific">Hungatella hathewayi</name>
    <dbReference type="NCBI Taxonomy" id="154046"/>
    <lineage>
        <taxon>Bacteria</taxon>
        <taxon>Bacillati</taxon>
        <taxon>Bacillota</taxon>
        <taxon>Clostridia</taxon>
        <taxon>Lachnospirales</taxon>
        <taxon>Lachnospiraceae</taxon>
        <taxon>Hungatella</taxon>
    </lineage>
</organism>
<dbReference type="EMBL" id="CYZE01000013">
    <property type="protein sequence ID" value="CUO85804.1"/>
    <property type="molecule type" value="Genomic_DNA"/>
</dbReference>
<reference evidence="1 2" key="1">
    <citation type="submission" date="2015-09" db="EMBL/GenBank/DDBJ databases">
        <authorList>
            <consortium name="Pathogen Informatics"/>
        </authorList>
    </citation>
    <scope>NUCLEOTIDE SEQUENCE [LARGE SCALE GENOMIC DNA]</scope>
    <source>
        <strain evidence="1 2">2789STDY5608850</strain>
    </source>
</reference>
<dbReference type="Proteomes" id="UP000095651">
    <property type="component" value="Unassembled WGS sequence"/>
</dbReference>
<protein>
    <submittedName>
        <fullName evidence="1">Uncharacterized protein</fullName>
    </submittedName>
</protein>
<accession>A0A174IF21</accession>
<gene>
    <name evidence="1" type="ORF">ERS852407_04190</name>
</gene>
<dbReference type="RefSeq" id="WP_155521544.1">
    <property type="nucleotide sequence ID" value="NZ_CABIXC010000013.1"/>
</dbReference>
<evidence type="ECO:0000313" key="2">
    <source>
        <dbReference type="Proteomes" id="UP000095651"/>
    </source>
</evidence>
<dbReference type="AlphaFoldDB" id="A0A174IF21"/>
<evidence type="ECO:0000313" key="1">
    <source>
        <dbReference type="EMBL" id="CUO85804.1"/>
    </source>
</evidence>
<sequence>MKPCESYSDNELSRIMDEIEKMSDGAPMYNGEAIETSSLESLQHTIEIVTAELKKNTD</sequence>
<proteinExistence type="predicted"/>